<accession>A0AAP9H3G5</accession>
<gene>
    <name evidence="1" type="ORF">CTZ24_04310</name>
</gene>
<protein>
    <recommendedName>
        <fullName evidence="3">DUF943 family protein</fullName>
    </recommendedName>
</protein>
<proteinExistence type="predicted"/>
<dbReference type="Pfam" id="PF06092">
    <property type="entry name" value="DUF943"/>
    <property type="match status" value="1"/>
</dbReference>
<dbReference type="KEGG" id="ppho:CTZ24_04310"/>
<dbReference type="AlphaFoldDB" id="A0AAP9H3G5"/>
<sequence length="131" mass="15470">MFSGLTYILWSFLTPVEIVAVYGKNECKKVYDCHGDVILVRNFPHLKKMQITWWENNKKIINEKYNIPHKRDDGYYSISIQGFGDGFRVDRGTDEDSDLLCFYEIPTEARCIKKDPLINIGWSRNRGFFYN</sequence>
<evidence type="ECO:0000313" key="2">
    <source>
        <dbReference type="Proteomes" id="UP000424872"/>
    </source>
</evidence>
<evidence type="ECO:0000313" key="1">
    <source>
        <dbReference type="EMBL" id="QGR05671.1"/>
    </source>
</evidence>
<reference evidence="2" key="1">
    <citation type="submission" date="2017-11" db="EMBL/GenBank/DDBJ databases">
        <title>Genome sequence of Pantoea sp. MSR2.</title>
        <authorList>
            <person name="Nascimento F.X."/>
        </authorList>
    </citation>
    <scope>NUCLEOTIDE SEQUENCE [LARGE SCALE GENOMIC DNA]</scope>
    <source>
        <strain evidence="2">MSR2</strain>
    </source>
</reference>
<organism evidence="1 2">
    <name type="scientific">Pantoea phytobeneficialis</name>
    <dbReference type="NCBI Taxonomy" id="2052056"/>
    <lineage>
        <taxon>Bacteria</taxon>
        <taxon>Pseudomonadati</taxon>
        <taxon>Pseudomonadota</taxon>
        <taxon>Gammaproteobacteria</taxon>
        <taxon>Enterobacterales</taxon>
        <taxon>Erwiniaceae</taxon>
        <taxon>Pantoea</taxon>
    </lineage>
</organism>
<dbReference type="InterPro" id="IPR010351">
    <property type="entry name" value="DUF943"/>
</dbReference>
<dbReference type="EMBL" id="CP024636">
    <property type="protein sequence ID" value="QGR05671.1"/>
    <property type="molecule type" value="Genomic_DNA"/>
</dbReference>
<evidence type="ECO:0008006" key="3">
    <source>
        <dbReference type="Google" id="ProtNLM"/>
    </source>
</evidence>
<dbReference type="RefSeq" id="WP_208725492.1">
    <property type="nucleotide sequence ID" value="NZ_CP024636.1"/>
</dbReference>
<name>A0AAP9H3G5_9GAMM</name>
<dbReference type="Proteomes" id="UP000424872">
    <property type="component" value="Chromosome"/>
</dbReference>